<dbReference type="InterPro" id="IPR011008">
    <property type="entry name" value="Dimeric_a/b-barrel"/>
</dbReference>
<reference evidence="9 10" key="1">
    <citation type="submission" date="2017-03" db="EMBL/GenBank/DDBJ databases">
        <title>Genomes of endolithic fungi from Antarctica.</title>
        <authorList>
            <person name="Coleine C."/>
            <person name="Masonjones S."/>
            <person name="Stajich J.E."/>
        </authorList>
    </citation>
    <scope>NUCLEOTIDE SEQUENCE [LARGE SCALE GENOMIC DNA]</scope>
    <source>
        <strain evidence="9 10">CCFEE 6314</strain>
    </source>
</reference>
<feature type="region of interest" description="Disordered" evidence="7">
    <location>
        <begin position="306"/>
        <end position="329"/>
    </location>
</feature>
<dbReference type="VEuPathDB" id="FungiDB:PV10_05789"/>
<keyword evidence="2" id="KW-0862">Zinc</keyword>
<dbReference type="GO" id="GO:0008270">
    <property type="term" value="F:zinc ion binding"/>
    <property type="evidence" value="ECO:0007669"/>
    <property type="project" value="InterPro"/>
</dbReference>
<dbReference type="PANTHER" id="PTHR31313">
    <property type="entry name" value="TY1 ENHANCER ACTIVATOR"/>
    <property type="match status" value="1"/>
</dbReference>
<evidence type="ECO:0000256" key="5">
    <source>
        <dbReference type="ARBA" id="ARBA00023163"/>
    </source>
</evidence>
<dbReference type="InterPro" id="IPR007219">
    <property type="entry name" value="XnlR_reg_dom"/>
</dbReference>
<sequence>MAILLLPMVSFETKEKQQRFFSLLQSVAEESWTDEPGCLGYCWLVSAVPAELRVCGFELYSNPAALTEVHRAGTAYRRFKTALMQEELAPPPTRDDLRFWCPLQDPSPELNKSPGEDTPLTFLVSRYQLDSPERREALLKDLESEHREAQSTTSATRIVATAPDSYDVVMVHIAHSTALDDLYCKKIEEQLSLENLLKGLDQRILPEQDRPSGERCMTGLDNEFTLEPSRAVDVVSHDIPLQVHRNAVSPARENPTKAVSIVSSHGQSPRGHKAASVSAQNEVRSQDGSPWLANFMVDDQGSISAHGPSSAYHYQDESPNHAGDNPGAEAARCSGRVVASSFNVSRPLDNEDIRVQLVAHAALERQKESAALLLGTYDFDGLDFETAQHLLQIHWNRHHLLFPLTYRPLVLKEGVEDGRYASKLLWNAIFYASALHSTRPHVNGTSPGDGENLKDRFLRRFKELLVDALEKSTLPTISALLIMGSSLLASGSPTVGWNYCGLAYRMIIDMGLHLDPRKTRPCQPVSPKSPTIISFSEAEQEMRRRIFYGAYIMDKFQSLYFGRTPALPLIGTEPPQIFLDTYEDLELWAPYADTSLDANEPFRPYTPRPQHLVPAFSALLRLAEITNDIITRLYMPLAVQMTSDQAAECLKSLRNCLDDWHESLPAHLHFRPLEDPTPPPHHLSLHTTFHALIILVHRPFLPEGHLASLKVGINGVSLEKTCLAAARQICRLAKAYEEAFGLRHAPYLFSYALFSAATVVTRHESDGDLVMYLFLALTRIQRGANFGLLKPLMIIRDLMERVGVDMRTVTAAMQSLDQRLQKEGETASTPAVLPTSDPPLDNHFVNKLMSGLDPTWLEDLGSWQTSDDDAIQWLMDPPDMEDSQVLYGLFEPVN</sequence>
<evidence type="ECO:0000256" key="3">
    <source>
        <dbReference type="ARBA" id="ARBA00023015"/>
    </source>
</evidence>
<name>A0A438MWX5_EXOME</name>
<gene>
    <name evidence="9" type="ORF">B0A52_07259</name>
</gene>
<evidence type="ECO:0000256" key="2">
    <source>
        <dbReference type="ARBA" id="ARBA00022833"/>
    </source>
</evidence>
<feature type="domain" description="Xylanolytic transcriptional activator regulatory" evidence="8">
    <location>
        <begin position="496"/>
        <end position="581"/>
    </location>
</feature>
<evidence type="ECO:0000313" key="10">
    <source>
        <dbReference type="Proteomes" id="UP000288859"/>
    </source>
</evidence>
<dbReference type="InterPro" id="IPR051615">
    <property type="entry name" value="Transcr_Regulatory_Elem"/>
</dbReference>
<organism evidence="9 10">
    <name type="scientific">Exophiala mesophila</name>
    <name type="common">Black yeast-like fungus</name>
    <dbReference type="NCBI Taxonomy" id="212818"/>
    <lineage>
        <taxon>Eukaryota</taxon>
        <taxon>Fungi</taxon>
        <taxon>Dikarya</taxon>
        <taxon>Ascomycota</taxon>
        <taxon>Pezizomycotina</taxon>
        <taxon>Eurotiomycetes</taxon>
        <taxon>Chaetothyriomycetidae</taxon>
        <taxon>Chaetothyriales</taxon>
        <taxon>Herpotrichiellaceae</taxon>
        <taxon>Exophiala</taxon>
    </lineage>
</organism>
<dbReference type="Proteomes" id="UP000288859">
    <property type="component" value="Unassembled WGS sequence"/>
</dbReference>
<dbReference type="EMBL" id="NAJM01000039">
    <property type="protein sequence ID" value="RVX68256.1"/>
    <property type="molecule type" value="Genomic_DNA"/>
</dbReference>
<dbReference type="Pfam" id="PF03992">
    <property type="entry name" value="ABM"/>
    <property type="match status" value="1"/>
</dbReference>
<evidence type="ECO:0000256" key="6">
    <source>
        <dbReference type="ARBA" id="ARBA00023242"/>
    </source>
</evidence>
<comment type="caution">
    <text evidence="9">The sequence shown here is derived from an EMBL/GenBank/DDBJ whole genome shotgun (WGS) entry which is preliminary data.</text>
</comment>
<dbReference type="GO" id="GO:0006351">
    <property type="term" value="P:DNA-templated transcription"/>
    <property type="evidence" value="ECO:0007669"/>
    <property type="project" value="InterPro"/>
</dbReference>
<evidence type="ECO:0000313" key="9">
    <source>
        <dbReference type="EMBL" id="RVX68256.1"/>
    </source>
</evidence>
<dbReference type="CDD" id="cd12148">
    <property type="entry name" value="fungal_TF_MHR"/>
    <property type="match status" value="1"/>
</dbReference>
<keyword evidence="4" id="KW-0238">DNA-binding</keyword>
<evidence type="ECO:0000256" key="1">
    <source>
        <dbReference type="ARBA" id="ARBA00022723"/>
    </source>
</evidence>
<dbReference type="OrthoDB" id="2154091at2759"/>
<dbReference type="GO" id="GO:0003677">
    <property type="term" value="F:DNA binding"/>
    <property type="evidence" value="ECO:0007669"/>
    <property type="project" value="UniProtKB-KW"/>
</dbReference>
<proteinExistence type="predicted"/>
<dbReference type="VEuPathDB" id="FungiDB:PV10_05790"/>
<dbReference type="InterPro" id="IPR007138">
    <property type="entry name" value="ABM_dom"/>
</dbReference>
<keyword evidence="6" id="KW-0539">Nucleus</keyword>
<dbReference type="SMART" id="SM00906">
    <property type="entry name" value="Fungal_trans"/>
    <property type="match status" value="1"/>
</dbReference>
<evidence type="ECO:0000256" key="7">
    <source>
        <dbReference type="SAM" id="MobiDB-lite"/>
    </source>
</evidence>
<dbReference type="AlphaFoldDB" id="A0A438MWX5"/>
<dbReference type="PANTHER" id="PTHR31313:SF86">
    <property type="entry name" value="ZN(2)-C6 FUNGAL-TYPE DOMAIN-CONTAINING PROTEIN"/>
    <property type="match status" value="1"/>
</dbReference>
<evidence type="ECO:0000259" key="8">
    <source>
        <dbReference type="SMART" id="SM00906"/>
    </source>
</evidence>
<feature type="region of interest" description="Disordered" evidence="7">
    <location>
        <begin position="248"/>
        <end position="283"/>
    </location>
</feature>
<keyword evidence="3" id="KW-0805">Transcription regulation</keyword>
<protein>
    <recommendedName>
        <fullName evidence="8">Xylanolytic transcriptional activator regulatory domain-containing protein</fullName>
    </recommendedName>
</protein>
<keyword evidence="1" id="KW-0479">Metal-binding</keyword>
<evidence type="ECO:0000256" key="4">
    <source>
        <dbReference type="ARBA" id="ARBA00023125"/>
    </source>
</evidence>
<keyword evidence="5" id="KW-0804">Transcription</keyword>
<dbReference type="Gene3D" id="3.30.70.100">
    <property type="match status" value="1"/>
</dbReference>
<dbReference type="SUPFAM" id="SSF54909">
    <property type="entry name" value="Dimeric alpha+beta barrel"/>
    <property type="match status" value="1"/>
</dbReference>
<accession>A0A438MWX5</accession>
<dbReference type="Pfam" id="PF04082">
    <property type="entry name" value="Fungal_trans"/>
    <property type="match status" value="1"/>
</dbReference>